<dbReference type="GO" id="GO:0003677">
    <property type="term" value="F:DNA binding"/>
    <property type="evidence" value="ECO:0007669"/>
    <property type="project" value="UniProtKB-KW"/>
</dbReference>
<dbReference type="SUPFAM" id="SSF82607">
    <property type="entry name" value="YbaB-like"/>
    <property type="match status" value="1"/>
</dbReference>
<keyword evidence="2" id="KW-1185">Reference proteome</keyword>
<dbReference type="AlphaFoldDB" id="A0A852V138"/>
<reference evidence="1 2" key="1">
    <citation type="submission" date="2020-07" db="EMBL/GenBank/DDBJ databases">
        <title>Sequencing the genomes of 1000 actinobacteria strains.</title>
        <authorList>
            <person name="Klenk H.-P."/>
        </authorList>
    </citation>
    <scope>NUCLEOTIDE SEQUENCE [LARGE SCALE GENOMIC DNA]</scope>
    <source>
        <strain evidence="1 2">DSM 45763</strain>
    </source>
</reference>
<organism evidence="1 2">
    <name type="scientific">Streptosporangium sandarakinum</name>
    <dbReference type="NCBI Taxonomy" id="1260955"/>
    <lineage>
        <taxon>Bacteria</taxon>
        <taxon>Bacillati</taxon>
        <taxon>Actinomycetota</taxon>
        <taxon>Actinomycetes</taxon>
        <taxon>Streptosporangiales</taxon>
        <taxon>Streptosporangiaceae</taxon>
        <taxon>Streptosporangium</taxon>
    </lineage>
</organism>
<dbReference type="RefSeq" id="WP_312873347.1">
    <property type="nucleotide sequence ID" value="NZ_CP192034.1"/>
</dbReference>
<dbReference type="InterPro" id="IPR036894">
    <property type="entry name" value="YbaB-like_sf"/>
</dbReference>
<evidence type="ECO:0000313" key="1">
    <source>
        <dbReference type="EMBL" id="NYF41378.1"/>
    </source>
</evidence>
<proteinExistence type="predicted"/>
<dbReference type="Proteomes" id="UP000576393">
    <property type="component" value="Unassembled WGS sequence"/>
</dbReference>
<gene>
    <name evidence="1" type="ORF">HDA43_003537</name>
</gene>
<protein>
    <submittedName>
        <fullName evidence="1">DNA-binding protein YbaB</fullName>
    </submittedName>
</protein>
<comment type="caution">
    <text evidence="1">The sequence shown here is derived from an EMBL/GenBank/DDBJ whole genome shotgun (WGS) entry which is preliminary data.</text>
</comment>
<evidence type="ECO:0000313" key="2">
    <source>
        <dbReference type="Proteomes" id="UP000576393"/>
    </source>
</evidence>
<dbReference type="EMBL" id="JACCCO010000001">
    <property type="protein sequence ID" value="NYF41378.1"/>
    <property type="molecule type" value="Genomic_DNA"/>
</dbReference>
<sequence length="135" mass="15371">MEPFAVSDEARSMQAYAEELRATFTRLQERGPEIHRQARAVQVTEKSRDGLVSATVGARGDLIRLDLDPRIYRRQDSRELADVITDTVHRATEKARARVVELFEPLVPGEQMKEHLEGDLESVLERMAAQMLGKR</sequence>
<accession>A0A852V138</accession>
<name>A0A852V138_9ACTN</name>
<dbReference type="InterPro" id="IPR004401">
    <property type="entry name" value="YbaB/EbfC"/>
</dbReference>
<dbReference type="Pfam" id="PF02575">
    <property type="entry name" value="YbaB_DNA_bd"/>
    <property type="match status" value="1"/>
</dbReference>
<keyword evidence="1" id="KW-0238">DNA-binding</keyword>
<dbReference type="Gene3D" id="3.30.1310.10">
    <property type="entry name" value="Nucleoid-associated protein YbaB-like domain"/>
    <property type="match status" value="1"/>
</dbReference>